<dbReference type="EMBL" id="APND01000002">
    <property type="protein sequence ID" value="MES1928813.1"/>
    <property type="molecule type" value="Genomic_DNA"/>
</dbReference>
<dbReference type="Pfam" id="PF00441">
    <property type="entry name" value="Acyl-CoA_dh_1"/>
    <property type="match status" value="1"/>
</dbReference>
<feature type="domain" description="Acyl-CoA dehydrogenase/oxidase N-terminal" evidence="9">
    <location>
        <begin position="4"/>
        <end position="111"/>
    </location>
</feature>
<dbReference type="CDD" id="cd00567">
    <property type="entry name" value="ACAD"/>
    <property type="match status" value="1"/>
</dbReference>
<dbReference type="InterPro" id="IPR013786">
    <property type="entry name" value="AcylCoA_DH/ox_N"/>
</dbReference>
<evidence type="ECO:0000259" key="9">
    <source>
        <dbReference type="Pfam" id="PF02771"/>
    </source>
</evidence>
<keyword evidence="5 6" id="KW-0560">Oxidoreductase</keyword>
<keyword evidence="11" id="KW-1185">Reference proteome</keyword>
<dbReference type="InterPro" id="IPR037069">
    <property type="entry name" value="AcylCoA_DH/ox_N_sf"/>
</dbReference>
<reference evidence="10 11" key="1">
    <citation type="submission" date="2013-03" db="EMBL/GenBank/DDBJ databases">
        <title>Salinisphaera dokdonensis CL-ES53 Genome Sequencing.</title>
        <authorList>
            <person name="Li C."/>
            <person name="Lai Q."/>
            <person name="Shao Z."/>
        </authorList>
    </citation>
    <scope>NUCLEOTIDE SEQUENCE [LARGE SCALE GENOMIC DNA]</scope>
    <source>
        <strain evidence="10 11">CL-ES53</strain>
    </source>
</reference>
<dbReference type="InterPro" id="IPR009075">
    <property type="entry name" value="AcylCo_DH/oxidase_C"/>
</dbReference>
<dbReference type="PANTHER" id="PTHR43884">
    <property type="entry name" value="ACYL-COA DEHYDROGENASE"/>
    <property type="match status" value="1"/>
</dbReference>
<keyword evidence="4 6" id="KW-0274">FAD</keyword>
<dbReference type="SUPFAM" id="SSF56645">
    <property type="entry name" value="Acyl-CoA dehydrogenase NM domain-like"/>
    <property type="match status" value="1"/>
</dbReference>
<accession>A0ABV2AYV1</accession>
<dbReference type="Proteomes" id="UP001460888">
    <property type="component" value="Unassembled WGS sequence"/>
</dbReference>
<dbReference type="InterPro" id="IPR006091">
    <property type="entry name" value="Acyl-CoA_Oxase/DH_mid-dom"/>
</dbReference>
<evidence type="ECO:0000256" key="6">
    <source>
        <dbReference type="RuleBase" id="RU362125"/>
    </source>
</evidence>
<proteinExistence type="inferred from homology"/>
<evidence type="ECO:0000256" key="3">
    <source>
        <dbReference type="ARBA" id="ARBA00022630"/>
    </source>
</evidence>
<comment type="caution">
    <text evidence="10">The sequence shown here is derived from an EMBL/GenBank/DDBJ whole genome shotgun (WGS) entry which is preliminary data.</text>
</comment>
<dbReference type="InterPro" id="IPR009100">
    <property type="entry name" value="AcylCoA_DH/oxidase_NM_dom_sf"/>
</dbReference>
<feature type="domain" description="Acyl-CoA dehydrogenase/oxidase C-terminal" evidence="7">
    <location>
        <begin position="221"/>
        <end position="362"/>
    </location>
</feature>
<evidence type="ECO:0000313" key="10">
    <source>
        <dbReference type="EMBL" id="MES1928813.1"/>
    </source>
</evidence>
<protein>
    <submittedName>
        <fullName evidence="10">Acyl-CoA dehydrogenase family protein</fullName>
    </submittedName>
</protein>
<dbReference type="Gene3D" id="1.10.540.10">
    <property type="entry name" value="Acyl-CoA dehydrogenase/oxidase, N-terminal domain"/>
    <property type="match status" value="1"/>
</dbReference>
<dbReference type="Pfam" id="PF02771">
    <property type="entry name" value="Acyl-CoA_dh_N"/>
    <property type="match status" value="1"/>
</dbReference>
<name>A0ABV2AYV1_9GAMM</name>
<dbReference type="Pfam" id="PF02770">
    <property type="entry name" value="Acyl-CoA_dh_M"/>
    <property type="match status" value="1"/>
</dbReference>
<comment type="cofactor">
    <cofactor evidence="1 6">
        <name>FAD</name>
        <dbReference type="ChEBI" id="CHEBI:57692"/>
    </cofactor>
</comment>
<gene>
    <name evidence="10" type="ORF">SADO_06152</name>
</gene>
<organism evidence="10 11">
    <name type="scientific">Salinisphaera dokdonensis CL-ES53</name>
    <dbReference type="NCBI Taxonomy" id="1304272"/>
    <lineage>
        <taxon>Bacteria</taxon>
        <taxon>Pseudomonadati</taxon>
        <taxon>Pseudomonadota</taxon>
        <taxon>Gammaproteobacteria</taxon>
        <taxon>Salinisphaerales</taxon>
        <taxon>Salinisphaeraceae</taxon>
        <taxon>Salinisphaera</taxon>
    </lineage>
</organism>
<evidence type="ECO:0000256" key="4">
    <source>
        <dbReference type="ARBA" id="ARBA00022827"/>
    </source>
</evidence>
<evidence type="ECO:0000256" key="5">
    <source>
        <dbReference type="ARBA" id="ARBA00023002"/>
    </source>
</evidence>
<evidence type="ECO:0000313" key="11">
    <source>
        <dbReference type="Proteomes" id="UP001460888"/>
    </source>
</evidence>
<dbReference type="Gene3D" id="1.20.140.10">
    <property type="entry name" value="Butyryl-CoA Dehydrogenase, subunit A, domain 3"/>
    <property type="match status" value="1"/>
</dbReference>
<dbReference type="PANTHER" id="PTHR43884:SF20">
    <property type="entry name" value="ACYL-COA DEHYDROGENASE FADE28"/>
    <property type="match status" value="1"/>
</dbReference>
<dbReference type="Gene3D" id="2.40.110.10">
    <property type="entry name" value="Butyryl-CoA Dehydrogenase, subunit A, domain 2"/>
    <property type="match status" value="1"/>
</dbReference>
<comment type="similarity">
    <text evidence="2 6">Belongs to the acyl-CoA dehydrogenase family.</text>
</comment>
<evidence type="ECO:0000259" key="8">
    <source>
        <dbReference type="Pfam" id="PF02770"/>
    </source>
</evidence>
<evidence type="ECO:0000256" key="1">
    <source>
        <dbReference type="ARBA" id="ARBA00001974"/>
    </source>
</evidence>
<dbReference type="InterPro" id="IPR046373">
    <property type="entry name" value="Acyl-CoA_Oxase/DH_mid-dom_sf"/>
</dbReference>
<dbReference type="SUPFAM" id="SSF47203">
    <property type="entry name" value="Acyl-CoA dehydrogenase C-terminal domain-like"/>
    <property type="match status" value="1"/>
</dbReference>
<dbReference type="InterPro" id="IPR036250">
    <property type="entry name" value="AcylCo_DH-like_C"/>
</dbReference>
<evidence type="ECO:0000256" key="2">
    <source>
        <dbReference type="ARBA" id="ARBA00009347"/>
    </source>
</evidence>
<evidence type="ECO:0000259" key="7">
    <source>
        <dbReference type="Pfam" id="PF00441"/>
    </source>
</evidence>
<keyword evidence="3 6" id="KW-0285">Flavoprotein</keyword>
<feature type="domain" description="Acyl-CoA oxidase/dehydrogenase middle" evidence="8">
    <location>
        <begin position="120"/>
        <end position="207"/>
    </location>
</feature>
<sequence length="372" mass="39858">MRAMLDDSVDKFLRDHYSFDAGRRLVESTAGYSPAHWQQFAELGWLGIPFAEADDGLGGTVADTLGLMRRFGRALVVEPYLGVVGLAGQAIAHSSHAQLKASLLPGLIAGEILPVLAWEEMQSRGNPAYVETRAQATAEGWRIDGEKITVLNAPQATHVIVSARSAGEIADNAGMELFVVAMDTPGVTVEGFETVDGHRAARVRFEAVAVTTAQRLNAEGAGGALLQRAIDAGCLMIAAEALGAMETLLDKTIAYTQTRKQFGMPIAGFQVLQHRMVDMYIALTNAENLFEQTVAEHGDKATVPAPAAALLKAGISQSARYIGQQAIQLHGGIGMTDELDVGHYFKRLTALSLLFGGADTHLKRYWRASSGR</sequence>